<dbReference type="VEuPathDB" id="FungiDB:C8Q69DRAFT_156858"/>
<name>A0A443I1P9_BYSSP</name>
<evidence type="ECO:0008006" key="3">
    <source>
        <dbReference type="Google" id="ProtNLM"/>
    </source>
</evidence>
<dbReference type="Proteomes" id="UP000283841">
    <property type="component" value="Unassembled WGS sequence"/>
</dbReference>
<reference evidence="1 2" key="1">
    <citation type="journal article" date="2018" name="Front. Microbiol.">
        <title>Genomic and genetic insights into a cosmopolitan fungus, Paecilomyces variotii (Eurotiales).</title>
        <authorList>
            <person name="Urquhart A.S."/>
            <person name="Mondo S.J."/>
            <person name="Makela M.R."/>
            <person name="Hane J.K."/>
            <person name="Wiebenga A."/>
            <person name="He G."/>
            <person name="Mihaltcheva S."/>
            <person name="Pangilinan J."/>
            <person name="Lipzen A."/>
            <person name="Barry K."/>
            <person name="de Vries R.P."/>
            <person name="Grigoriev I.V."/>
            <person name="Idnurm A."/>
        </authorList>
    </citation>
    <scope>NUCLEOTIDE SEQUENCE [LARGE SCALE GENOMIC DNA]</scope>
    <source>
        <strain evidence="1 2">CBS 101075</strain>
    </source>
</reference>
<accession>A0A443I1P9</accession>
<dbReference type="RefSeq" id="XP_028487637.1">
    <property type="nucleotide sequence ID" value="XM_028625606.1"/>
</dbReference>
<keyword evidence="2" id="KW-1185">Reference proteome</keyword>
<protein>
    <recommendedName>
        <fullName evidence="3">Nucleotidyl transferase AbiEii toxin, Type IV TA system</fullName>
    </recommendedName>
</protein>
<proteinExistence type="predicted"/>
<gene>
    <name evidence="1" type="ORF">C8Q69DRAFT_156858</name>
</gene>
<dbReference type="Gene3D" id="3.30.460.40">
    <property type="match status" value="1"/>
</dbReference>
<dbReference type="InterPro" id="IPR043519">
    <property type="entry name" value="NT_sf"/>
</dbReference>
<dbReference type="AlphaFoldDB" id="A0A443I1P9"/>
<dbReference type="SUPFAM" id="SSF81301">
    <property type="entry name" value="Nucleotidyltransferase"/>
    <property type="match status" value="1"/>
</dbReference>
<comment type="caution">
    <text evidence="1">The sequence shown here is derived from an EMBL/GenBank/DDBJ whole genome shotgun (WGS) entry which is preliminary data.</text>
</comment>
<organism evidence="1 2">
    <name type="scientific">Byssochlamys spectabilis</name>
    <name type="common">Paecilomyces variotii</name>
    <dbReference type="NCBI Taxonomy" id="264951"/>
    <lineage>
        <taxon>Eukaryota</taxon>
        <taxon>Fungi</taxon>
        <taxon>Dikarya</taxon>
        <taxon>Ascomycota</taxon>
        <taxon>Pezizomycotina</taxon>
        <taxon>Eurotiomycetes</taxon>
        <taxon>Eurotiomycetidae</taxon>
        <taxon>Eurotiales</taxon>
        <taxon>Thermoascaceae</taxon>
        <taxon>Paecilomyces</taxon>
    </lineage>
</organism>
<sequence>MASRYSLVDYDSDEEAQKYPRIPISNLTSAGFFVAGILDQAGIQYGVMGGMAVKLMGGMRDTRDVDIAFNAPGKMRDLWRVLEVQPRLIIPKERLISNIMRIFVRTGPGYDNCPRGIPVEVDLIECGYQNSPRDLGNHRTELQLTVDSEPRSIYVIDILYLMRGKMAAFMSRRSDNDRDDITYLLRAYPEAIQGIKDKLDPIAVDCFLESVSAENRGYWTRFFGH</sequence>
<dbReference type="EMBL" id="RCNU01000002">
    <property type="protein sequence ID" value="RWQ97992.1"/>
    <property type="molecule type" value="Genomic_DNA"/>
</dbReference>
<evidence type="ECO:0000313" key="2">
    <source>
        <dbReference type="Proteomes" id="UP000283841"/>
    </source>
</evidence>
<evidence type="ECO:0000313" key="1">
    <source>
        <dbReference type="EMBL" id="RWQ97992.1"/>
    </source>
</evidence>
<dbReference type="GeneID" id="39594883"/>